<protein>
    <submittedName>
        <fullName evidence="2">Uncharacterized protein</fullName>
    </submittedName>
</protein>
<dbReference type="AlphaFoldDB" id="A0A9P0AB19"/>
<gene>
    <name evidence="2" type="ORF">BEMITA_LOCUS7614</name>
</gene>
<proteinExistence type="predicted"/>
<dbReference type="Proteomes" id="UP001152759">
    <property type="component" value="Chromosome 4"/>
</dbReference>
<evidence type="ECO:0000313" key="3">
    <source>
        <dbReference type="Proteomes" id="UP001152759"/>
    </source>
</evidence>
<feature type="region of interest" description="Disordered" evidence="1">
    <location>
        <begin position="250"/>
        <end position="284"/>
    </location>
</feature>
<reference evidence="2" key="1">
    <citation type="submission" date="2021-12" db="EMBL/GenBank/DDBJ databases">
        <authorList>
            <person name="King R."/>
        </authorList>
    </citation>
    <scope>NUCLEOTIDE SEQUENCE</scope>
</reference>
<dbReference type="EMBL" id="OU963865">
    <property type="protein sequence ID" value="CAH0388717.1"/>
    <property type="molecule type" value="Genomic_DNA"/>
</dbReference>
<sequence length="284" mass="32594">MIGPSSQMKRTSSQVVSQVVRNEDGETQDCGFTALNTGLKTLKERLWLGGKQEKIIPIEKPFDQCWKKLNLYDSKTKFKKGDLLVSPHGRLMLAIGKTHYVRLPWSYSFWQSYTWLIKLEIPIKKEKDGKESFVWKMLDPPQEYNPNRAVALAKLLLGKKLPFYYCTCHDFHWMDYICYDKVQKNALNYRCPLARSLNGVRIDKDLYLENALGRRTYVDSLATVILDENFEPLPEDQQPIKPKRGGLVRFASSKNNGAKTGANVDRSKSMLGNRGFESPGSMKD</sequence>
<evidence type="ECO:0000313" key="2">
    <source>
        <dbReference type="EMBL" id="CAH0388717.1"/>
    </source>
</evidence>
<organism evidence="2 3">
    <name type="scientific">Bemisia tabaci</name>
    <name type="common">Sweetpotato whitefly</name>
    <name type="synonym">Aleurodes tabaci</name>
    <dbReference type="NCBI Taxonomy" id="7038"/>
    <lineage>
        <taxon>Eukaryota</taxon>
        <taxon>Metazoa</taxon>
        <taxon>Ecdysozoa</taxon>
        <taxon>Arthropoda</taxon>
        <taxon>Hexapoda</taxon>
        <taxon>Insecta</taxon>
        <taxon>Pterygota</taxon>
        <taxon>Neoptera</taxon>
        <taxon>Paraneoptera</taxon>
        <taxon>Hemiptera</taxon>
        <taxon>Sternorrhyncha</taxon>
        <taxon>Aleyrodoidea</taxon>
        <taxon>Aleyrodidae</taxon>
        <taxon>Aleyrodinae</taxon>
        <taxon>Bemisia</taxon>
    </lineage>
</organism>
<accession>A0A9P0AB19</accession>
<evidence type="ECO:0000256" key="1">
    <source>
        <dbReference type="SAM" id="MobiDB-lite"/>
    </source>
</evidence>
<keyword evidence="3" id="KW-1185">Reference proteome</keyword>
<name>A0A9P0AB19_BEMTA</name>
<dbReference type="KEGG" id="btab:109036840"/>